<dbReference type="Proteomes" id="UP001161390">
    <property type="component" value="Unassembled WGS sequence"/>
</dbReference>
<evidence type="ECO:0000313" key="1">
    <source>
        <dbReference type="EMBL" id="GLQ21348.1"/>
    </source>
</evidence>
<dbReference type="RefSeq" id="WP_284372801.1">
    <property type="nucleotide sequence ID" value="NZ_BSNJ01000005.1"/>
</dbReference>
<dbReference type="EMBL" id="BSNJ01000005">
    <property type="protein sequence ID" value="GLQ21348.1"/>
    <property type="molecule type" value="Genomic_DNA"/>
</dbReference>
<organism evidence="1 2">
    <name type="scientific">Algimonas porphyrae</name>
    <dbReference type="NCBI Taxonomy" id="1128113"/>
    <lineage>
        <taxon>Bacteria</taxon>
        <taxon>Pseudomonadati</taxon>
        <taxon>Pseudomonadota</taxon>
        <taxon>Alphaproteobacteria</taxon>
        <taxon>Maricaulales</taxon>
        <taxon>Robiginitomaculaceae</taxon>
        <taxon>Algimonas</taxon>
    </lineage>
</organism>
<protein>
    <submittedName>
        <fullName evidence="1">Uncharacterized protein</fullName>
    </submittedName>
</protein>
<reference evidence="1" key="1">
    <citation type="journal article" date="2014" name="Int. J. Syst. Evol. Microbiol.">
        <title>Complete genome of a new Firmicutes species belonging to the dominant human colonic microbiota ('Ruminococcus bicirculans') reveals two chromosomes and a selective capacity to utilize plant glucans.</title>
        <authorList>
            <consortium name="NISC Comparative Sequencing Program"/>
            <person name="Wegmann U."/>
            <person name="Louis P."/>
            <person name="Goesmann A."/>
            <person name="Henrissat B."/>
            <person name="Duncan S.H."/>
            <person name="Flint H.J."/>
        </authorList>
    </citation>
    <scope>NUCLEOTIDE SEQUENCE</scope>
    <source>
        <strain evidence="1">NBRC 108216</strain>
    </source>
</reference>
<sequence>MVSFANIGKYLLEPIMLWQLPKVAEAYEAGRYENILKLFPKPHSDMQKSTIYRNIFRVLCLIKTGSSDWEAEYLSLQKLGQFSYLGECNSNYIKTKIGQALNSIGVDQEFFYVYEPEDVDKYVKKLYPMWFDMKEPIVGV</sequence>
<evidence type="ECO:0000313" key="2">
    <source>
        <dbReference type="Proteomes" id="UP001161390"/>
    </source>
</evidence>
<gene>
    <name evidence="1" type="ORF">GCM10007854_23030</name>
</gene>
<comment type="caution">
    <text evidence="1">The sequence shown here is derived from an EMBL/GenBank/DDBJ whole genome shotgun (WGS) entry which is preliminary data.</text>
</comment>
<keyword evidence="2" id="KW-1185">Reference proteome</keyword>
<reference evidence="1" key="2">
    <citation type="submission" date="2023-01" db="EMBL/GenBank/DDBJ databases">
        <title>Draft genome sequence of Algimonas porphyrae strain NBRC 108216.</title>
        <authorList>
            <person name="Sun Q."/>
            <person name="Mori K."/>
        </authorList>
    </citation>
    <scope>NUCLEOTIDE SEQUENCE</scope>
    <source>
        <strain evidence="1">NBRC 108216</strain>
    </source>
</reference>
<accession>A0ABQ5V1B6</accession>
<name>A0ABQ5V1B6_9PROT</name>
<proteinExistence type="predicted"/>